<evidence type="ECO:0000313" key="3">
    <source>
        <dbReference type="Proteomes" id="UP000835052"/>
    </source>
</evidence>
<keyword evidence="1" id="KW-0472">Membrane</keyword>
<keyword evidence="3" id="KW-1185">Reference proteome</keyword>
<reference evidence="2" key="1">
    <citation type="submission" date="2020-10" db="EMBL/GenBank/DDBJ databases">
        <authorList>
            <person name="Kikuchi T."/>
        </authorList>
    </citation>
    <scope>NUCLEOTIDE SEQUENCE</scope>
    <source>
        <strain evidence="2">NKZ352</strain>
    </source>
</reference>
<keyword evidence="1" id="KW-1133">Transmembrane helix</keyword>
<gene>
    <name evidence="2" type="ORF">CAUJ_LOCUS10876</name>
</gene>
<evidence type="ECO:0000313" key="2">
    <source>
        <dbReference type="EMBL" id="CAD6194957.1"/>
    </source>
</evidence>
<organism evidence="2 3">
    <name type="scientific">Caenorhabditis auriculariae</name>
    <dbReference type="NCBI Taxonomy" id="2777116"/>
    <lineage>
        <taxon>Eukaryota</taxon>
        <taxon>Metazoa</taxon>
        <taxon>Ecdysozoa</taxon>
        <taxon>Nematoda</taxon>
        <taxon>Chromadorea</taxon>
        <taxon>Rhabditida</taxon>
        <taxon>Rhabditina</taxon>
        <taxon>Rhabditomorpha</taxon>
        <taxon>Rhabditoidea</taxon>
        <taxon>Rhabditidae</taxon>
        <taxon>Peloderinae</taxon>
        <taxon>Caenorhabditis</taxon>
    </lineage>
</organism>
<protein>
    <submittedName>
        <fullName evidence="2">Uncharacterized protein</fullName>
    </submittedName>
</protein>
<feature type="transmembrane region" description="Helical" evidence="1">
    <location>
        <begin position="99"/>
        <end position="127"/>
    </location>
</feature>
<comment type="caution">
    <text evidence="2">The sequence shown here is derived from an EMBL/GenBank/DDBJ whole genome shotgun (WGS) entry which is preliminary data.</text>
</comment>
<name>A0A8S1HIJ4_9PELO</name>
<dbReference type="Proteomes" id="UP000835052">
    <property type="component" value="Unassembled WGS sequence"/>
</dbReference>
<feature type="transmembrane region" description="Helical" evidence="1">
    <location>
        <begin position="52"/>
        <end position="68"/>
    </location>
</feature>
<dbReference type="EMBL" id="CAJGYM010000049">
    <property type="protein sequence ID" value="CAD6194957.1"/>
    <property type="molecule type" value="Genomic_DNA"/>
</dbReference>
<feature type="transmembrane region" description="Helical" evidence="1">
    <location>
        <begin position="153"/>
        <end position="172"/>
    </location>
</feature>
<sequence length="203" mass="22670">MRISVPFQSKILGDGDVAHVPISAAPVIAAPSPVEPPEWQEPKCFGKFPAKVALYVFLGIGAFFAIFAMVQRQIVSGAMSMAWIVLEVYGIYNNRVGVLLASFIIQCIGLVCYACLAVFVIFLFFYYRYSMHNLVEVDPRFEKLQAVRHSIDAASLIVLLVLLIPAICRWTLTWQVYLHAKKVRTSAQLQAPPLPRKSDLQTP</sequence>
<accession>A0A8S1HIJ4</accession>
<dbReference type="AlphaFoldDB" id="A0A8S1HIJ4"/>
<evidence type="ECO:0000256" key="1">
    <source>
        <dbReference type="SAM" id="Phobius"/>
    </source>
</evidence>
<keyword evidence="1" id="KW-0812">Transmembrane</keyword>
<proteinExistence type="predicted"/>